<accession>A0A645B747</accession>
<reference evidence="1" key="1">
    <citation type="submission" date="2019-08" db="EMBL/GenBank/DDBJ databases">
        <authorList>
            <person name="Kucharzyk K."/>
            <person name="Murdoch R.W."/>
            <person name="Higgins S."/>
            <person name="Loffler F."/>
        </authorList>
    </citation>
    <scope>NUCLEOTIDE SEQUENCE</scope>
</reference>
<dbReference type="AlphaFoldDB" id="A0A645B747"/>
<organism evidence="1">
    <name type="scientific">bioreactor metagenome</name>
    <dbReference type="NCBI Taxonomy" id="1076179"/>
    <lineage>
        <taxon>unclassified sequences</taxon>
        <taxon>metagenomes</taxon>
        <taxon>ecological metagenomes</taxon>
    </lineage>
</organism>
<protein>
    <submittedName>
        <fullName evidence="1">Uncharacterized protein</fullName>
    </submittedName>
</protein>
<sequence>MPTDHKKIAKIGSKKNNKNFQIFLRSTKLAVINNTKKARPIAPIEKIFVIVPRDSLIRLHSLKSPIAATKMNRI</sequence>
<evidence type="ECO:0000313" key="1">
    <source>
        <dbReference type="EMBL" id="MPM61227.1"/>
    </source>
</evidence>
<dbReference type="EMBL" id="VSSQ01018224">
    <property type="protein sequence ID" value="MPM61227.1"/>
    <property type="molecule type" value="Genomic_DNA"/>
</dbReference>
<comment type="caution">
    <text evidence="1">The sequence shown here is derived from an EMBL/GenBank/DDBJ whole genome shotgun (WGS) entry which is preliminary data.</text>
</comment>
<proteinExistence type="predicted"/>
<gene>
    <name evidence="1" type="ORF">SDC9_108084</name>
</gene>
<name>A0A645B747_9ZZZZ</name>